<dbReference type="RefSeq" id="XP_064704562.1">
    <property type="nucleotide sequence ID" value="XM_064848023.1"/>
</dbReference>
<dbReference type="PANTHER" id="PTHR42678:SF37">
    <property type="entry name" value="AMIDASE C869.01-RELATED"/>
    <property type="match status" value="1"/>
</dbReference>
<dbReference type="GeneID" id="89972624"/>
<dbReference type="Pfam" id="PF01425">
    <property type="entry name" value="Amidase"/>
    <property type="match status" value="1"/>
</dbReference>
<accession>A0AAV9N4P9</accession>
<dbReference type="InterPro" id="IPR036928">
    <property type="entry name" value="AS_sf"/>
</dbReference>
<proteinExistence type="predicted"/>
<reference evidence="2 3" key="1">
    <citation type="submission" date="2023-08" db="EMBL/GenBank/DDBJ databases">
        <title>Black Yeasts Isolated from many extreme environments.</title>
        <authorList>
            <person name="Coleine C."/>
            <person name="Stajich J.E."/>
            <person name="Selbmann L."/>
        </authorList>
    </citation>
    <scope>NUCLEOTIDE SEQUENCE [LARGE SCALE GENOMIC DNA]</scope>
    <source>
        <strain evidence="2 3">CCFEE 5792</strain>
    </source>
</reference>
<sequence length="531" mass="57368">MLLCRGIEVEELTICELQQHLTTASFTSQDLTQCYLNRMDVLNPCIKAVIETNPEALSIAIDLDTERSNGVVRSMLHGIPFLVKDNIATKDGMQTTAGCFALIGTRVPADADVVAQLRAAGCILLGKANLSEWASMRSSYYSEGYSSRGGQNRNPYNLAEHPGGSSSGSASAVAANFCAFSIGTETDGSLMFPADRCGLVSIKPTVGLTSTTGVIPEAKSLDTVGPFGRSVEDVALVLEVLADPNSRPSSLNPDYSSLLASKEMLINARFGMPMNRVWNSARDNAEQAAEYEALIELVSKIKDTGAKVYEVEFPSAEDIIPPDGWDWDYAEGYTGSSLSEFQVVKTEFYHGLKEYLTGLEHNESSILTLEDIVKYNIDHTHTEGGVPGTHLAWPTGQDNFDRCLEAKNESEEQYTKAFEYIRLKSREQGIDAALTHSEGDLDGLIVPISVDGGVSVSIAAKAGYPMITVPVGVDGKGVPFGIGLIQTAFREDLLIKYGSAIEDLTGPRPEPTYLNFYASNYTYIGTPPVSS</sequence>
<feature type="domain" description="Amidase" evidence="1">
    <location>
        <begin position="30"/>
        <end position="494"/>
    </location>
</feature>
<dbReference type="PANTHER" id="PTHR42678">
    <property type="entry name" value="AMIDASE"/>
    <property type="match status" value="1"/>
</dbReference>
<evidence type="ECO:0000313" key="3">
    <source>
        <dbReference type="Proteomes" id="UP001358417"/>
    </source>
</evidence>
<name>A0AAV9N4P9_9EURO</name>
<dbReference type="Proteomes" id="UP001358417">
    <property type="component" value="Unassembled WGS sequence"/>
</dbReference>
<comment type="caution">
    <text evidence="2">The sequence shown here is derived from an EMBL/GenBank/DDBJ whole genome shotgun (WGS) entry which is preliminary data.</text>
</comment>
<protein>
    <recommendedName>
        <fullName evidence="1">Amidase domain-containing protein</fullName>
    </recommendedName>
</protein>
<dbReference type="EMBL" id="JAVRRD010000019">
    <property type="protein sequence ID" value="KAK5049517.1"/>
    <property type="molecule type" value="Genomic_DNA"/>
</dbReference>
<dbReference type="Gene3D" id="3.90.1300.10">
    <property type="entry name" value="Amidase signature (AS) domain"/>
    <property type="match status" value="1"/>
</dbReference>
<dbReference type="InterPro" id="IPR023631">
    <property type="entry name" value="Amidase_dom"/>
</dbReference>
<dbReference type="AlphaFoldDB" id="A0AAV9N4P9"/>
<keyword evidence="3" id="KW-1185">Reference proteome</keyword>
<gene>
    <name evidence="2" type="ORF">LTR84_004446</name>
</gene>
<organism evidence="2 3">
    <name type="scientific">Exophiala bonariae</name>
    <dbReference type="NCBI Taxonomy" id="1690606"/>
    <lineage>
        <taxon>Eukaryota</taxon>
        <taxon>Fungi</taxon>
        <taxon>Dikarya</taxon>
        <taxon>Ascomycota</taxon>
        <taxon>Pezizomycotina</taxon>
        <taxon>Eurotiomycetes</taxon>
        <taxon>Chaetothyriomycetidae</taxon>
        <taxon>Chaetothyriales</taxon>
        <taxon>Herpotrichiellaceae</taxon>
        <taxon>Exophiala</taxon>
    </lineage>
</organism>
<evidence type="ECO:0000259" key="1">
    <source>
        <dbReference type="Pfam" id="PF01425"/>
    </source>
</evidence>
<evidence type="ECO:0000313" key="2">
    <source>
        <dbReference type="EMBL" id="KAK5049517.1"/>
    </source>
</evidence>
<dbReference type="SUPFAM" id="SSF75304">
    <property type="entry name" value="Amidase signature (AS) enzymes"/>
    <property type="match status" value="1"/>
</dbReference>